<dbReference type="InterPro" id="IPR015943">
    <property type="entry name" value="WD40/YVTN_repeat-like_dom_sf"/>
</dbReference>
<evidence type="ECO:0000256" key="11">
    <source>
        <dbReference type="ARBA" id="ARBA00023098"/>
    </source>
</evidence>
<comment type="subunit">
    <text evidence="14">Mammalian complex I is composed of 45 different subunits. Interacts with ETFRF1. Identified in a complex composed of MALSU1, MIEF1 upstream open reading frame protein and NDUFAB1; within the trimeric complex, MIEF1 upstream open reading frame protein functions as a bridging scaffold that interacts with MALSU1 on one side, and with NDUFAB1 on the other side. The complex interacts with the mitochondrial large ribosomal subunit. Interacts with alpha-1-microglobulin chain; this interaction is required for the maintenance of mitochondrial redox homeostasis. Component of the mitochondrial core iron-sulfur cluster (ISC) complex composed of NFS1, LYRM4, NDUFAB1, ISCU, FXN, and FDX2; this complex is a heterohexamer containing two copies of each monomer. Component of the cyteine desulfurase complex composed of NFS1, LYRM4 and NDUFAB1; this complex contributes to the stability and cysteine desulfurase activity of NFS1.</text>
</comment>
<feature type="compositionally biased region" description="Basic and acidic residues" evidence="16">
    <location>
        <begin position="40"/>
        <end position="53"/>
    </location>
</feature>
<dbReference type="Proteomes" id="UP000028990">
    <property type="component" value="Unassembled WGS sequence"/>
</dbReference>
<keyword evidence="10" id="KW-0249">Electron transport</keyword>
<feature type="compositionally biased region" description="Basic and acidic residues" evidence="16">
    <location>
        <begin position="136"/>
        <end position="146"/>
    </location>
</feature>
<dbReference type="InterPro" id="IPR036736">
    <property type="entry name" value="ACP-like_sf"/>
</dbReference>
<dbReference type="GO" id="GO:0003677">
    <property type="term" value="F:DNA binding"/>
    <property type="evidence" value="ECO:0007669"/>
    <property type="project" value="InterPro"/>
</dbReference>
<keyword evidence="4 15" id="KW-0596">Phosphopantetheine</keyword>
<dbReference type="Gene3D" id="1.10.1200.10">
    <property type="entry name" value="ACP-like"/>
    <property type="match status" value="1"/>
</dbReference>
<dbReference type="eggNOG" id="ENOG502QRAP">
    <property type="taxonomic scope" value="Eukaryota"/>
</dbReference>
<sequence>MDEPPWKPLSCEEKEKLKKKLAFLKREYSKTLARLQRAQRAEKVKNSVKKTVEQNDSPQHEISLQLNHSEPKNEGTPCGKLQISTHLDEETGEKTSMTLDIEPESFNSEDALEEGLCLQRTDDTQEHLPYKANDPVGEKRQSEPPGRKKRPKRILSSQERDFLDISSLILSGKRLKKQEAINNKNPRLSVAEVTHLSSPESEIQDFPAPVTENDGKSELIPPTAKSERGVDISARGKSFLKETTVRLHTVSDSSSSQHLEHVPPKSHCELTSQGFKKINSVSYINLDAQGIKKTVCTDNSVINEVVSTSSQLPKSPNLETDNACSVNELTYDNSNISQNINEKYHAETSLRSPSNTLDSRSINLQEDEVLSQSNKNLSLEVVSPVSTENQNHSCTVIEGLLFPVEYYVRTTRHMSNYQRKVALEAVIQSHLGAKKKGFKNKMKTATKDLKLSSEETDWSEVKMPDTCPVHPNSKSPLELLSLAEVSSPAGPTEDGNYSRKAVSQPCGRRHRTKRKPVSTSALDLCELLLPASSINSSSSVNSSEEEVTWHRHQDKKAVIHDKRVKGKKGHCQKEESLSPSDSASSALDGDTFTSPFYKNRMLSLKQLLSTLSMTDFELPDEDFGPLKLEKLKSCSEKTSEPLESKMYGESHLKEENYIVLQELIPKWIDAAAEDLGEDLALPEKAYLQVPNKKSQPTNKRLSSSMLLFTPSNTAALNDSDPPTADLCLPTFPIVGTTPALGSLACSGKVSTEVRQTCSTSQLSHLEDAVSLASDSKQCDSSSELDTSLCVSGRRGQSACDHDSGPQAAPLLVESFTFRENQLCGNACLELHKQSPEQTEIADRPVCDSLNLGSLQLVSTLKNPSGSCSVDVNVMWWDEAGFKDLCIVTACEYVVSLWKPADPCQWEKIHTWHFTEVPVLQIIPVPDVCNLVFVALGNLEIREIRALLCSSDDKSEKQKLLKSGNIKAVLGLSERRLVNSSRALCDQQVEVMTFAEDGGSKEKQFLMPPEETILTFAEVQGMQESLLGTTAVNNVVIWNLKTGQLLKKICIADSYQATVCHKAYSEAVPGRLPLLCRQYSDAPSLTLEGIKDRVLYVLKLYDKIDPEKLSVNSHFMKDLGLDSLDQVEIIMAMEDEFGFEIPDIDAEKLMCPQEIVDYIADKKDVYE</sequence>
<evidence type="ECO:0000256" key="16">
    <source>
        <dbReference type="SAM" id="MobiDB-lite"/>
    </source>
</evidence>
<evidence type="ECO:0000313" key="19">
    <source>
        <dbReference type="Proteomes" id="UP000028990"/>
    </source>
</evidence>
<feature type="region of interest" description="Disordered" evidence="16">
    <location>
        <begin position="121"/>
        <end position="157"/>
    </location>
</feature>
<evidence type="ECO:0000256" key="15">
    <source>
        <dbReference type="RuleBase" id="RU000722"/>
    </source>
</evidence>
<keyword evidence="3" id="KW-0813">Transport</keyword>
<evidence type="ECO:0000256" key="13">
    <source>
        <dbReference type="ARBA" id="ARBA00023160"/>
    </source>
</evidence>
<dbReference type="InterPro" id="IPR009081">
    <property type="entry name" value="PP-bd_ACP"/>
</dbReference>
<accession>A0A091DTA6</accession>
<feature type="compositionally biased region" description="Polar residues" evidence="16">
    <location>
        <begin position="54"/>
        <end position="68"/>
    </location>
</feature>
<name>A0A091DTA6_FUKDA</name>
<evidence type="ECO:0000256" key="7">
    <source>
        <dbReference type="ARBA" id="ARBA00022660"/>
    </source>
</evidence>
<feature type="region of interest" description="Disordered" evidence="16">
    <location>
        <begin position="198"/>
        <end position="230"/>
    </location>
</feature>
<keyword evidence="7" id="KW-0679">Respiratory chain</keyword>
<dbReference type="Pfam" id="PF16756">
    <property type="entry name" value="PALB2_WD40"/>
    <property type="match status" value="1"/>
</dbReference>
<comment type="similarity">
    <text evidence="2">Belongs to the acyl carrier protein (ACP) family.</text>
</comment>
<dbReference type="STRING" id="885580.ENSFDAP00000001442"/>
<feature type="compositionally biased region" description="Basic residues" evidence="16">
    <location>
        <begin position="507"/>
        <end position="516"/>
    </location>
</feature>
<evidence type="ECO:0000256" key="8">
    <source>
        <dbReference type="ARBA" id="ARBA00022832"/>
    </source>
</evidence>
<gene>
    <name evidence="18" type="ORF">H920_05052</name>
</gene>
<evidence type="ECO:0000256" key="12">
    <source>
        <dbReference type="ARBA" id="ARBA00023128"/>
    </source>
</evidence>
<keyword evidence="9" id="KW-0809">Transit peptide</keyword>
<evidence type="ECO:0000256" key="1">
    <source>
        <dbReference type="ARBA" id="ARBA00004173"/>
    </source>
</evidence>
<comment type="function">
    <text evidence="15">Carrier of the growing fatty acid chain in fatty acid biosynthesis.</text>
</comment>
<reference evidence="18 19" key="1">
    <citation type="submission" date="2013-11" db="EMBL/GenBank/DDBJ databases">
        <title>The Damaraland mole rat (Fukomys damarensis) genome and evolution of African mole rats.</title>
        <authorList>
            <person name="Gladyshev V.N."/>
            <person name="Fang X."/>
        </authorList>
    </citation>
    <scope>NUCLEOTIDE SEQUENCE [LARGE SCALE GENOMIC DNA]</scope>
    <source>
        <tissue evidence="18">Liver</tissue>
    </source>
</reference>
<dbReference type="InterPro" id="IPR031920">
    <property type="entry name" value="PALB2_WD40"/>
</dbReference>
<evidence type="ECO:0000256" key="2">
    <source>
        <dbReference type="ARBA" id="ARBA00010930"/>
    </source>
</evidence>
<dbReference type="EMBL" id="KN122083">
    <property type="protein sequence ID" value="KFO33515.1"/>
    <property type="molecule type" value="Genomic_DNA"/>
</dbReference>
<keyword evidence="19" id="KW-1185">Reference proteome</keyword>
<dbReference type="FunFam" id="1.10.1200.10:FF:000008">
    <property type="entry name" value="Acyl carrier protein"/>
    <property type="match status" value="1"/>
</dbReference>
<keyword evidence="12" id="KW-0496">Mitochondrion</keyword>
<evidence type="ECO:0000259" key="17">
    <source>
        <dbReference type="PROSITE" id="PS50075"/>
    </source>
</evidence>
<dbReference type="SUPFAM" id="SSF47336">
    <property type="entry name" value="ACP-like"/>
    <property type="match status" value="1"/>
</dbReference>
<dbReference type="GO" id="GO:0045271">
    <property type="term" value="C:respiratory chain complex I"/>
    <property type="evidence" value="ECO:0007669"/>
    <property type="project" value="UniProtKB-ARBA"/>
</dbReference>
<dbReference type="GO" id="GO:0000724">
    <property type="term" value="P:double-strand break repair via homologous recombination"/>
    <property type="evidence" value="ECO:0007669"/>
    <property type="project" value="InterPro"/>
</dbReference>
<organism evidence="18 19">
    <name type="scientific">Fukomys damarensis</name>
    <name type="common">Damaraland mole rat</name>
    <name type="synonym">Cryptomys damarensis</name>
    <dbReference type="NCBI Taxonomy" id="885580"/>
    <lineage>
        <taxon>Eukaryota</taxon>
        <taxon>Metazoa</taxon>
        <taxon>Chordata</taxon>
        <taxon>Craniata</taxon>
        <taxon>Vertebrata</taxon>
        <taxon>Euteleostomi</taxon>
        <taxon>Mammalia</taxon>
        <taxon>Eutheria</taxon>
        <taxon>Euarchontoglires</taxon>
        <taxon>Glires</taxon>
        <taxon>Rodentia</taxon>
        <taxon>Hystricomorpha</taxon>
        <taxon>Bathyergidae</taxon>
        <taxon>Fukomys</taxon>
    </lineage>
</organism>
<dbReference type="InterPro" id="IPR006162">
    <property type="entry name" value="Ppantetheine_attach_site"/>
</dbReference>
<evidence type="ECO:0000256" key="5">
    <source>
        <dbReference type="ARBA" id="ARBA00022516"/>
    </source>
</evidence>
<dbReference type="PROSITE" id="PS00012">
    <property type="entry name" value="PHOSPHOPANTETHEINE"/>
    <property type="match status" value="1"/>
</dbReference>
<dbReference type="Gene3D" id="2.130.10.10">
    <property type="entry name" value="YVTN repeat-like/Quinoprotein amine dehydrogenase"/>
    <property type="match status" value="1"/>
</dbReference>
<feature type="domain" description="Carrier" evidence="17">
    <location>
        <begin position="1087"/>
        <end position="1162"/>
    </location>
</feature>
<dbReference type="InterPro" id="IPR003231">
    <property type="entry name" value="ACP"/>
</dbReference>
<comment type="subcellular location">
    <subcellularLocation>
        <location evidence="1">Mitochondrion</location>
    </subcellularLocation>
</comment>
<feature type="compositionally biased region" description="Basic and acidic residues" evidence="16">
    <location>
        <begin position="451"/>
        <end position="463"/>
    </location>
</feature>
<evidence type="ECO:0000256" key="4">
    <source>
        <dbReference type="ARBA" id="ARBA00022450"/>
    </source>
</evidence>
<keyword evidence="13 15" id="KW-0275">Fatty acid biosynthesis</keyword>
<dbReference type="PANTHER" id="PTHR14662">
    <property type="entry name" value="PARTNER AND LOCALIZER OF BRCA2"/>
    <property type="match status" value="1"/>
</dbReference>
<feature type="compositionally biased region" description="Basic and acidic residues" evidence="16">
    <location>
        <begin position="547"/>
        <end position="561"/>
    </location>
</feature>
<keyword evidence="8" id="KW-0276">Fatty acid metabolism</keyword>
<feature type="region of interest" description="Disordered" evidence="16">
    <location>
        <begin position="40"/>
        <end position="93"/>
    </location>
</feature>
<evidence type="ECO:0000256" key="10">
    <source>
        <dbReference type="ARBA" id="ARBA00022982"/>
    </source>
</evidence>
<dbReference type="GO" id="GO:0005654">
    <property type="term" value="C:nucleoplasm"/>
    <property type="evidence" value="ECO:0007669"/>
    <property type="project" value="TreeGrafter"/>
</dbReference>
<feature type="region of interest" description="Disordered" evidence="16">
    <location>
        <begin position="451"/>
        <end position="474"/>
    </location>
</feature>
<evidence type="ECO:0000256" key="9">
    <source>
        <dbReference type="ARBA" id="ARBA00022946"/>
    </source>
</evidence>
<keyword evidence="5 15" id="KW-0444">Lipid biosynthesis</keyword>
<evidence type="ECO:0000256" key="6">
    <source>
        <dbReference type="ARBA" id="ARBA00022553"/>
    </source>
</evidence>
<evidence type="ECO:0000313" key="18">
    <source>
        <dbReference type="EMBL" id="KFO33515.1"/>
    </source>
</evidence>
<dbReference type="InterPro" id="IPR042417">
    <property type="entry name" value="PALB2"/>
</dbReference>
<protein>
    <recommendedName>
        <fullName evidence="15">Acyl carrier protein</fullName>
    </recommendedName>
</protein>
<dbReference type="Pfam" id="PF00550">
    <property type="entry name" value="PP-binding"/>
    <property type="match status" value="1"/>
</dbReference>
<dbReference type="PROSITE" id="PS50075">
    <property type="entry name" value="CARRIER"/>
    <property type="match status" value="1"/>
</dbReference>
<keyword evidence="11" id="KW-0443">Lipid metabolism</keyword>
<feature type="region of interest" description="Disordered" evidence="16">
    <location>
        <begin position="534"/>
        <end position="587"/>
    </location>
</feature>
<dbReference type="AlphaFoldDB" id="A0A091DTA6"/>
<dbReference type="HAMAP" id="MF_01217">
    <property type="entry name" value="Acyl_carrier"/>
    <property type="match status" value="1"/>
</dbReference>
<dbReference type="GO" id="GO:0031966">
    <property type="term" value="C:mitochondrial membrane"/>
    <property type="evidence" value="ECO:0007669"/>
    <property type="project" value="UniProtKB-ARBA"/>
</dbReference>
<feature type="region of interest" description="Disordered" evidence="16">
    <location>
        <begin position="486"/>
        <end position="517"/>
    </location>
</feature>
<proteinExistence type="inferred from homology"/>
<dbReference type="PANTHER" id="PTHR14662:SF2">
    <property type="entry name" value="PARTNER AND LOCALIZER OF BRCA2"/>
    <property type="match status" value="1"/>
</dbReference>
<dbReference type="GO" id="GO:0006633">
    <property type="term" value="P:fatty acid biosynthetic process"/>
    <property type="evidence" value="ECO:0007669"/>
    <property type="project" value="UniProtKB-KW"/>
</dbReference>
<feature type="compositionally biased region" description="Low complexity" evidence="16">
    <location>
        <begin position="577"/>
        <end position="587"/>
    </location>
</feature>
<keyword evidence="6" id="KW-0597">Phosphoprotein</keyword>
<evidence type="ECO:0000256" key="14">
    <source>
        <dbReference type="ARBA" id="ARBA00047122"/>
    </source>
</evidence>
<evidence type="ECO:0000256" key="3">
    <source>
        <dbReference type="ARBA" id="ARBA00022448"/>
    </source>
</evidence>